<accession>A0A1U9NGK7</accession>
<dbReference type="AlphaFoldDB" id="A0A1U9NGK7"/>
<organism evidence="1 2">
    <name type="scientific">Anaerohalosphaera lusitana</name>
    <dbReference type="NCBI Taxonomy" id="1936003"/>
    <lineage>
        <taxon>Bacteria</taxon>
        <taxon>Pseudomonadati</taxon>
        <taxon>Planctomycetota</taxon>
        <taxon>Phycisphaerae</taxon>
        <taxon>Sedimentisphaerales</taxon>
        <taxon>Anaerohalosphaeraceae</taxon>
        <taxon>Anaerohalosphaera</taxon>
    </lineage>
</organism>
<dbReference type="EMBL" id="CP019791">
    <property type="protein sequence ID" value="AQT67072.1"/>
    <property type="molecule type" value="Genomic_DNA"/>
</dbReference>
<evidence type="ECO:0000313" key="1">
    <source>
        <dbReference type="EMBL" id="AQT67072.1"/>
    </source>
</evidence>
<reference evidence="2" key="1">
    <citation type="submission" date="2017-02" db="EMBL/GenBank/DDBJ databases">
        <title>Comparative genomics and description of representatives of a novel lineage of planctomycetes thriving in anoxic sediments.</title>
        <authorList>
            <person name="Spring S."/>
            <person name="Bunk B."/>
            <person name="Sproer C."/>
        </authorList>
    </citation>
    <scope>NUCLEOTIDE SEQUENCE [LARGE SCALE GENOMIC DNA]</scope>
    <source>
        <strain evidence="2">ST-NAGAB-D1</strain>
    </source>
</reference>
<name>A0A1U9NGK7_9BACT</name>
<dbReference type="Proteomes" id="UP000189674">
    <property type="component" value="Chromosome"/>
</dbReference>
<keyword evidence="2" id="KW-1185">Reference proteome</keyword>
<proteinExistence type="predicted"/>
<sequence length="93" mass="9823">MCNVYLGLKSWIFGPICGIGGADGLGCNTQSNLGIAPVKALVKLPDGHLVNKTLAEIGCFWAFFGGEKLGKSRVKLRRNGVKVSKDGVKMGKS</sequence>
<gene>
    <name evidence="1" type="ORF">STSP2_00212</name>
</gene>
<dbReference type="KEGG" id="alus:STSP2_00212"/>
<protein>
    <submittedName>
        <fullName evidence="1">Uncharacterized protein</fullName>
    </submittedName>
</protein>
<evidence type="ECO:0000313" key="2">
    <source>
        <dbReference type="Proteomes" id="UP000189674"/>
    </source>
</evidence>